<evidence type="ECO:0000256" key="8">
    <source>
        <dbReference type="SAM" id="MobiDB-lite"/>
    </source>
</evidence>
<name>A0A6P3YE82_DINQU</name>
<dbReference type="InterPro" id="IPR033182">
    <property type="entry name" value="MIC26/MIC27_animal"/>
</dbReference>
<keyword evidence="4" id="KW-1133">Transmembrane helix</keyword>
<evidence type="ECO:0000256" key="4">
    <source>
        <dbReference type="ARBA" id="ARBA00022989"/>
    </source>
</evidence>
<feature type="compositionally biased region" description="Basic and acidic residues" evidence="8">
    <location>
        <begin position="255"/>
        <end position="264"/>
    </location>
</feature>
<reference evidence="11" key="1">
    <citation type="submission" date="2025-08" db="UniProtKB">
        <authorList>
            <consortium name="RefSeq"/>
        </authorList>
    </citation>
    <scope>IDENTIFICATION</scope>
</reference>
<dbReference type="GO" id="GO:0042407">
    <property type="term" value="P:cristae formation"/>
    <property type="evidence" value="ECO:0007669"/>
    <property type="project" value="InterPro"/>
</dbReference>
<dbReference type="GeneID" id="106752331"/>
<comment type="subcellular location">
    <subcellularLocation>
        <location evidence="7">Mitochondrion inner membrane</location>
    </subcellularLocation>
    <subcellularLocation>
        <location evidence="1">Mitochondrion membrane</location>
    </subcellularLocation>
</comment>
<dbReference type="Proteomes" id="UP000515204">
    <property type="component" value="Unplaced"/>
</dbReference>
<evidence type="ECO:0000256" key="2">
    <source>
        <dbReference type="ARBA" id="ARBA00010904"/>
    </source>
</evidence>
<dbReference type="KEGG" id="dqu:106752331"/>
<accession>A0A6P3YE82</accession>
<evidence type="ECO:0000256" key="7">
    <source>
        <dbReference type="RuleBase" id="RU363021"/>
    </source>
</evidence>
<feature type="signal peptide" evidence="9">
    <location>
        <begin position="1"/>
        <end position="22"/>
    </location>
</feature>
<comment type="similarity">
    <text evidence="2">Belongs to the apolipoprotein O/MICOS complex subunit Mic27 family.</text>
</comment>
<dbReference type="CTD" id="41959"/>
<evidence type="ECO:0000256" key="3">
    <source>
        <dbReference type="ARBA" id="ARBA00022692"/>
    </source>
</evidence>
<dbReference type="Pfam" id="PF09769">
    <property type="entry name" value="ApoO"/>
    <property type="match status" value="1"/>
</dbReference>
<evidence type="ECO:0000256" key="6">
    <source>
        <dbReference type="ARBA" id="ARBA00023136"/>
    </source>
</evidence>
<comment type="function">
    <text evidence="7">Component of the MICOS complex, a large protein complex of the mitochondrial inner membrane that plays crucial roles in the maintenance of crista junctions, inner membrane architecture, and formation of contact sites to the outer membrane.</text>
</comment>
<comment type="subunit">
    <text evidence="7">Component of the mitochondrial contact site and cristae organizing system (MICOS) complex.</text>
</comment>
<feature type="chain" id="PRO_5027862613" description="MICOS complex subunit" evidence="9">
    <location>
        <begin position="23"/>
        <end position="264"/>
    </location>
</feature>
<keyword evidence="9" id="KW-0732">Signal</keyword>
<keyword evidence="6" id="KW-0472">Membrane</keyword>
<sequence>MFFKKILMPCGLYAALPAALPAANPTSSPGDSMLSHNKETATKKLIRPSELPIYPLEDDYTKQISCTDCPPSFLEQNISKIRKSAQAVASEYQHYTGVISDSVNIGFEHSRSLLDYLHEESNVMPRMGAIGIGGLTGLIFGLRGRIFKRLIYSSTGALTMAGLCYPKKAEEGLDLTKHYVNVGYNFIYGVKPGDEQELKIAMPELKFPRSFSEFVDLTIATVLTTASAVGGFAQNTYASLSGNKEKNQPTAETSAKTKTDAKQN</sequence>
<gene>
    <name evidence="11" type="primary">LOC106752331</name>
</gene>
<evidence type="ECO:0000313" key="11">
    <source>
        <dbReference type="RefSeq" id="XP_014489441.1"/>
    </source>
</evidence>
<dbReference type="InterPro" id="IPR019166">
    <property type="entry name" value="MIC26/MIC27"/>
</dbReference>
<keyword evidence="10" id="KW-1185">Reference proteome</keyword>
<keyword evidence="5 7" id="KW-0496">Mitochondrion</keyword>
<proteinExistence type="inferred from homology"/>
<evidence type="ECO:0000313" key="10">
    <source>
        <dbReference type="Proteomes" id="UP000515204"/>
    </source>
</evidence>
<dbReference type="GO" id="GO:0061617">
    <property type="term" value="C:MICOS complex"/>
    <property type="evidence" value="ECO:0007669"/>
    <property type="project" value="UniProtKB-UniRule"/>
</dbReference>
<evidence type="ECO:0000256" key="5">
    <source>
        <dbReference type="ARBA" id="ARBA00023128"/>
    </source>
</evidence>
<dbReference type="AlphaFoldDB" id="A0A6P3YE82"/>
<protein>
    <recommendedName>
        <fullName evidence="7">MICOS complex subunit</fullName>
    </recommendedName>
</protein>
<feature type="compositionally biased region" description="Polar residues" evidence="8">
    <location>
        <begin position="240"/>
        <end position="254"/>
    </location>
</feature>
<organism evidence="10 11">
    <name type="scientific">Dinoponera quadriceps</name>
    <name type="common">South American ant</name>
    <dbReference type="NCBI Taxonomy" id="609295"/>
    <lineage>
        <taxon>Eukaryota</taxon>
        <taxon>Metazoa</taxon>
        <taxon>Ecdysozoa</taxon>
        <taxon>Arthropoda</taxon>
        <taxon>Hexapoda</taxon>
        <taxon>Insecta</taxon>
        <taxon>Pterygota</taxon>
        <taxon>Neoptera</taxon>
        <taxon>Endopterygota</taxon>
        <taxon>Hymenoptera</taxon>
        <taxon>Apocrita</taxon>
        <taxon>Aculeata</taxon>
        <taxon>Formicoidea</taxon>
        <taxon>Formicidae</taxon>
        <taxon>Ponerinae</taxon>
        <taxon>Ponerini</taxon>
        <taxon>Dinoponera</taxon>
    </lineage>
</organism>
<evidence type="ECO:0000256" key="1">
    <source>
        <dbReference type="ARBA" id="ARBA00004325"/>
    </source>
</evidence>
<dbReference type="RefSeq" id="XP_014489441.1">
    <property type="nucleotide sequence ID" value="XM_014633955.1"/>
</dbReference>
<dbReference type="PANTHER" id="PTHR14564">
    <property type="entry name" value="MICOS COMPLEX SUBUNIT MIC26 / MIC27 FAMILY MEMBER"/>
    <property type="match status" value="1"/>
</dbReference>
<feature type="region of interest" description="Disordered" evidence="8">
    <location>
        <begin position="240"/>
        <end position="264"/>
    </location>
</feature>
<keyword evidence="7" id="KW-0999">Mitochondrion inner membrane</keyword>
<evidence type="ECO:0000256" key="9">
    <source>
        <dbReference type="SAM" id="SignalP"/>
    </source>
</evidence>
<dbReference type="OrthoDB" id="5973346at2759"/>
<keyword evidence="3" id="KW-0812">Transmembrane</keyword>